<organism evidence="1 2">
    <name type="scientific">Deinococcus radiodurans (strain ATCC 13939 / DSM 20539 / JCM 16871 / CCUG 27074 / LMG 4051 / NBRC 15346 / NCIMB 9279 / VKM B-1422 / R1)</name>
    <dbReference type="NCBI Taxonomy" id="243230"/>
    <lineage>
        <taxon>Bacteria</taxon>
        <taxon>Thermotogati</taxon>
        <taxon>Deinococcota</taxon>
        <taxon>Deinococci</taxon>
        <taxon>Deinococcales</taxon>
        <taxon>Deinococcaceae</taxon>
        <taxon>Deinococcus</taxon>
    </lineage>
</organism>
<dbReference type="GeneID" id="69516472"/>
<proteinExistence type="predicted"/>
<dbReference type="STRING" id="243230.DR_0242"/>
<dbReference type="PaxDb" id="243230-DR_0242"/>
<keyword evidence="2" id="KW-1185">Reference proteome</keyword>
<dbReference type="InterPro" id="IPR009297">
    <property type="entry name" value="DUF952"/>
</dbReference>
<dbReference type="Gene3D" id="3.20.170.20">
    <property type="entry name" value="Protein of unknown function DUF952"/>
    <property type="match status" value="1"/>
</dbReference>
<dbReference type="HOGENOM" id="CLU_129452_1_0_0"/>
<reference evidence="1 2" key="1">
    <citation type="journal article" date="1999" name="Science">
        <title>Genome sequence of the radioresistant bacterium Deinococcus radiodurans R1.</title>
        <authorList>
            <person name="White O."/>
            <person name="Eisen J.A."/>
            <person name="Heidelberg J.F."/>
            <person name="Hickey E.K."/>
            <person name="Peterson J.D."/>
            <person name="Dodson R.J."/>
            <person name="Haft D.H."/>
            <person name="Gwinn M.L."/>
            <person name="Nelson W.C."/>
            <person name="Richardson D.L."/>
            <person name="Moffat K.S."/>
            <person name="Qin H."/>
            <person name="Jiang L."/>
            <person name="Pamphile W."/>
            <person name="Crosby M."/>
            <person name="Shen M."/>
            <person name="Vamathevan J.J."/>
            <person name="Lam P."/>
            <person name="McDonald L."/>
            <person name="Utterback T."/>
            <person name="Zalewski C."/>
            <person name="Makarova K.S."/>
            <person name="Aravind L."/>
            <person name="Daly M.J."/>
            <person name="Minton K.W."/>
            <person name="Fleischmann R.D."/>
            <person name="Ketchum K.A."/>
            <person name="Nelson K.E."/>
            <person name="Salzberg S."/>
            <person name="Smith H.O."/>
            <person name="Venter J.C."/>
            <person name="Fraser C.M."/>
        </authorList>
    </citation>
    <scope>NUCLEOTIDE SEQUENCE [LARGE SCALE GENOMIC DNA]</scope>
    <source>
        <strain evidence="2">ATCC 13939 / DSM 20539 / JCM 16871 / LMG 4051 / NBRC 15346 / NCIMB 9279 / R1 / VKM B-1422</strain>
    </source>
</reference>
<evidence type="ECO:0000313" key="2">
    <source>
        <dbReference type="Proteomes" id="UP000002524"/>
    </source>
</evidence>
<dbReference type="OrthoDB" id="5638018at2"/>
<dbReference type="PANTHER" id="PTHR34129:SF1">
    <property type="entry name" value="DUF952 DOMAIN-CONTAINING PROTEIN"/>
    <property type="match status" value="1"/>
</dbReference>
<gene>
    <name evidence="1" type="ordered locus">DR_0242</name>
</gene>
<dbReference type="eggNOG" id="COG3502">
    <property type="taxonomic scope" value="Bacteria"/>
</dbReference>
<name>Q9RXR5_DEIRA</name>
<dbReference type="PANTHER" id="PTHR34129">
    <property type="entry name" value="BLR1139 PROTEIN"/>
    <property type="match status" value="1"/>
</dbReference>
<evidence type="ECO:0008006" key="3">
    <source>
        <dbReference type="Google" id="ProtNLM"/>
    </source>
</evidence>
<dbReference type="PATRIC" id="fig|243230.17.peg.406"/>
<dbReference type="Pfam" id="PF06108">
    <property type="entry name" value="DUF952"/>
    <property type="match status" value="1"/>
</dbReference>
<dbReference type="AlphaFoldDB" id="Q9RXR5"/>
<dbReference type="InParanoid" id="Q9RXR5"/>
<sequence length="112" mass="12157">MTHITTPAAWAAAQRAGVYSAPSMEMQGFIHLSAPAQVIGVANFLYAGQSGLLLLVIDPAKLRAELRWEEYEPGSPHFPHLYGPLNLDAVTEVLPFEAGADGRFELPARLRS</sequence>
<dbReference type="EMBL" id="AE000513">
    <property type="protein sequence ID" value="AAF09825.1"/>
    <property type="molecule type" value="Genomic_DNA"/>
</dbReference>
<dbReference type="RefSeq" id="WP_010886888.1">
    <property type="nucleotide sequence ID" value="NC_001263.1"/>
</dbReference>
<dbReference type="EnsemblBacteria" id="AAF09825">
    <property type="protein sequence ID" value="AAF09825"/>
    <property type="gene ID" value="DR_0242"/>
</dbReference>
<protein>
    <recommendedName>
        <fullName evidence="3">DUF952 domain-containing protein</fullName>
    </recommendedName>
</protein>
<dbReference type="SUPFAM" id="SSF56399">
    <property type="entry name" value="ADP-ribosylation"/>
    <property type="match status" value="1"/>
</dbReference>
<dbReference type="KEGG" id="dra:DR_0242"/>
<accession>Q9RXR5</accession>
<dbReference type="PIR" id="A75544">
    <property type="entry name" value="A75544"/>
</dbReference>
<evidence type="ECO:0000313" key="1">
    <source>
        <dbReference type="EMBL" id="AAF09825.1"/>
    </source>
</evidence>
<dbReference type="Proteomes" id="UP000002524">
    <property type="component" value="Chromosome 1"/>
</dbReference>
<dbReference type="SMR" id="Q9RXR5"/>